<sequence length="327" mass="34735">MQKKNIGRLILSAALTAALALGALAGCSAFGGEGGDGGSEGGGGVLVPAPSEPTRPTLPDYGFPASPSVLALPPQDGSTPEDYTALENYAFAAGALALREAFHVESDSTANAVSLGIIKVEQKVHGTKDFRGGVLLTSTVSTSSMALAPSKAIQKYYGKGEVIVRAAASDEPEDWAADVVWADGEPAETLDEAAYEARYGLWGSELCDFIVTEDTVLSASDLQKEGENYALTFELCTEEGKDAAAGYKKQMVTMGELDEEPVFTVLRLTLRFAPDWTVLSLTTEEEYSSKKIVTAQVSGRTEISFSYDEADVDVSDYESYFRAWARG</sequence>
<keyword evidence="1" id="KW-0732">Signal</keyword>
<evidence type="ECO:0000256" key="1">
    <source>
        <dbReference type="SAM" id="SignalP"/>
    </source>
</evidence>
<name>A0A9D2AQ78_9FIRM</name>
<dbReference type="PROSITE" id="PS51257">
    <property type="entry name" value="PROKAR_LIPOPROTEIN"/>
    <property type="match status" value="1"/>
</dbReference>
<feature type="signal peptide" evidence="1">
    <location>
        <begin position="1"/>
        <end position="25"/>
    </location>
</feature>
<accession>A0A9D2AQ78</accession>
<protein>
    <submittedName>
        <fullName evidence="2">Uncharacterized protein</fullName>
    </submittedName>
</protein>
<dbReference type="EMBL" id="DXFD01000013">
    <property type="protein sequence ID" value="HIX46237.1"/>
    <property type="molecule type" value="Genomic_DNA"/>
</dbReference>
<proteinExistence type="predicted"/>
<gene>
    <name evidence="2" type="ORF">H9737_00925</name>
</gene>
<reference evidence="2" key="1">
    <citation type="journal article" date="2021" name="PeerJ">
        <title>Extensive microbial diversity within the chicken gut microbiome revealed by metagenomics and culture.</title>
        <authorList>
            <person name="Gilroy R."/>
            <person name="Ravi A."/>
            <person name="Getino M."/>
            <person name="Pursley I."/>
            <person name="Horton D.L."/>
            <person name="Alikhan N.F."/>
            <person name="Baker D."/>
            <person name="Gharbi K."/>
            <person name="Hall N."/>
            <person name="Watson M."/>
            <person name="Adriaenssens E.M."/>
            <person name="Foster-Nyarko E."/>
            <person name="Jarju S."/>
            <person name="Secka A."/>
            <person name="Antonio M."/>
            <person name="Oren A."/>
            <person name="Chaudhuri R.R."/>
            <person name="La Ragione R."/>
            <person name="Hildebrand F."/>
            <person name="Pallen M.J."/>
        </authorList>
    </citation>
    <scope>NUCLEOTIDE SEQUENCE</scope>
    <source>
        <strain evidence="2">26628</strain>
    </source>
</reference>
<dbReference type="Proteomes" id="UP000824249">
    <property type="component" value="Unassembled WGS sequence"/>
</dbReference>
<reference evidence="2" key="2">
    <citation type="submission" date="2021-04" db="EMBL/GenBank/DDBJ databases">
        <authorList>
            <person name="Gilroy R."/>
        </authorList>
    </citation>
    <scope>NUCLEOTIDE SEQUENCE</scope>
    <source>
        <strain evidence="2">26628</strain>
    </source>
</reference>
<feature type="chain" id="PRO_5039217977" evidence="1">
    <location>
        <begin position="26"/>
        <end position="327"/>
    </location>
</feature>
<evidence type="ECO:0000313" key="3">
    <source>
        <dbReference type="Proteomes" id="UP000824249"/>
    </source>
</evidence>
<dbReference type="AlphaFoldDB" id="A0A9D2AQ78"/>
<comment type="caution">
    <text evidence="2">The sequence shown here is derived from an EMBL/GenBank/DDBJ whole genome shotgun (WGS) entry which is preliminary data.</text>
</comment>
<organism evidence="2 3">
    <name type="scientific">Candidatus Borkfalkia faecigallinarum</name>
    <dbReference type="NCBI Taxonomy" id="2838509"/>
    <lineage>
        <taxon>Bacteria</taxon>
        <taxon>Bacillati</taxon>
        <taxon>Bacillota</taxon>
        <taxon>Clostridia</taxon>
        <taxon>Christensenellales</taxon>
        <taxon>Christensenellaceae</taxon>
        <taxon>Candidatus Borkfalkia</taxon>
    </lineage>
</organism>
<evidence type="ECO:0000313" key="2">
    <source>
        <dbReference type="EMBL" id="HIX46237.1"/>
    </source>
</evidence>